<evidence type="ECO:0000256" key="1">
    <source>
        <dbReference type="SAM" id="MobiDB-lite"/>
    </source>
</evidence>
<dbReference type="InterPro" id="IPR040976">
    <property type="entry name" value="Pkinase_fungal"/>
</dbReference>
<feature type="domain" description="Fungal-type protein kinase" evidence="2">
    <location>
        <begin position="171"/>
        <end position="580"/>
    </location>
</feature>
<dbReference type="Pfam" id="PF17667">
    <property type="entry name" value="Pkinase_fungal"/>
    <property type="match status" value="1"/>
</dbReference>
<protein>
    <recommendedName>
        <fullName evidence="2">Fungal-type protein kinase domain-containing protein</fullName>
    </recommendedName>
</protein>
<dbReference type="PANTHER" id="PTHR38248">
    <property type="entry name" value="FUNK1 6"/>
    <property type="match status" value="1"/>
</dbReference>
<dbReference type="InterPro" id="IPR008266">
    <property type="entry name" value="Tyr_kinase_AS"/>
</dbReference>
<feature type="compositionally biased region" description="Polar residues" evidence="1">
    <location>
        <begin position="411"/>
        <end position="421"/>
    </location>
</feature>
<gene>
    <name evidence="3" type="ORF">IW261DRAFT_78283</name>
</gene>
<comment type="caution">
    <text evidence="3">The sequence shown here is derived from an EMBL/GenBank/DDBJ whole genome shotgun (WGS) entry which is preliminary data.</text>
</comment>
<dbReference type="InterPro" id="IPR011009">
    <property type="entry name" value="Kinase-like_dom_sf"/>
</dbReference>
<accession>A0AA39PVD3</accession>
<proteinExistence type="predicted"/>
<organism evidence="3 4">
    <name type="scientific">Armillaria novae-zelandiae</name>
    <dbReference type="NCBI Taxonomy" id="153914"/>
    <lineage>
        <taxon>Eukaryota</taxon>
        <taxon>Fungi</taxon>
        <taxon>Dikarya</taxon>
        <taxon>Basidiomycota</taxon>
        <taxon>Agaricomycotina</taxon>
        <taxon>Agaricomycetes</taxon>
        <taxon>Agaricomycetidae</taxon>
        <taxon>Agaricales</taxon>
        <taxon>Marasmiineae</taxon>
        <taxon>Physalacriaceae</taxon>
        <taxon>Armillaria</taxon>
    </lineage>
</organism>
<feature type="region of interest" description="Disordered" evidence="1">
    <location>
        <begin position="743"/>
        <end position="793"/>
    </location>
</feature>
<reference evidence="3" key="1">
    <citation type="submission" date="2023-06" db="EMBL/GenBank/DDBJ databases">
        <authorList>
            <consortium name="Lawrence Berkeley National Laboratory"/>
            <person name="Ahrendt S."/>
            <person name="Sahu N."/>
            <person name="Indic B."/>
            <person name="Wong-Bajracharya J."/>
            <person name="Merenyi Z."/>
            <person name="Ke H.-M."/>
            <person name="Monk M."/>
            <person name="Kocsube S."/>
            <person name="Drula E."/>
            <person name="Lipzen A."/>
            <person name="Balint B."/>
            <person name="Henrissat B."/>
            <person name="Andreopoulos B."/>
            <person name="Martin F.M."/>
            <person name="Harder C.B."/>
            <person name="Rigling D."/>
            <person name="Ford K.L."/>
            <person name="Foster G.D."/>
            <person name="Pangilinan J."/>
            <person name="Papanicolaou A."/>
            <person name="Barry K."/>
            <person name="LaButti K."/>
            <person name="Viragh M."/>
            <person name="Koriabine M."/>
            <person name="Yan M."/>
            <person name="Riley R."/>
            <person name="Champramary S."/>
            <person name="Plett K.L."/>
            <person name="Tsai I.J."/>
            <person name="Slot J."/>
            <person name="Sipos G."/>
            <person name="Plett J."/>
            <person name="Nagy L.G."/>
            <person name="Grigoriev I.V."/>
        </authorList>
    </citation>
    <scope>NUCLEOTIDE SEQUENCE</scope>
    <source>
        <strain evidence="3">ICMP 16352</strain>
    </source>
</reference>
<dbReference type="AlphaFoldDB" id="A0AA39PVD3"/>
<evidence type="ECO:0000259" key="2">
    <source>
        <dbReference type="Pfam" id="PF17667"/>
    </source>
</evidence>
<dbReference type="SUPFAM" id="SSF56112">
    <property type="entry name" value="Protein kinase-like (PK-like)"/>
    <property type="match status" value="1"/>
</dbReference>
<sequence>MKFYRTDAAKDIKDFRHVSLKYYKSSILPPSIYNDHVDKITEALKANGALKEIHGESGLRWADFTIDPKDNGNEEDETFKYLATVAAAIVKAAQEVLPQGPEPTMVMECKPHEVAISEGQDGGFKSDGHYRLLQSRRPEYVENATSTTSIKPPASIKLNAHKLACDRPALEEYKKFDTASDRNDDFHKLVGNASRAMYADPTRRFMFGMTIENTTTRFWFFSRAVAFVSEPFNFIKDYTHLIRYVLSLSFATTEELGYDLSVTRVAYPLAANSSKHIIQYDYHIGGSTYRTVDCLSSFRASGLLSRATRVWAVCQINNKKHPKYALKDVWVPSDAKTELEIQGEIFSSIEKQHPEITQEDRTKYFMKILKCEVVQTSRNCNDDMSVFVRKPLEVIGDLVLYTPETSNVSRTMPGSTISMPTRASLANPDADNEPHPRRLYKGRKHVRVVFADVGTPLSDIQPPRVLFNALSDALKGLYHLYLGHYVHRDISAGNIILCNGVGKISDLEYAKKFLSQDLVNDPKTGTPIFMAVEVQATEYIFIHKTGQPLPSDDDEPLPKNARPLFLPNYLHDIESLFWIGCHALFSTVPANYLEEPPNWHKQCKLFKDLFPHYLTGGSKRRRFIEHAEFQAAEEILPHEYKDTIRRLFRLRYILAYHYDQVENLPDFPRHEHFSQVYKTDKRGGDLFKAFEAVAKEAYNGDTQSIFAIKAIGIAGTRHTLVSRELGDDDDRDHDQSYLFDDLEHAEGLEDDKEPPSKFRWMNGKTKVTDTGGSHHTHRRSVKGTRIGEKRKRE</sequence>
<dbReference type="PROSITE" id="PS00109">
    <property type="entry name" value="PROTEIN_KINASE_TYR"/>
    <property type="match status" value="1"/>
</dbReference>
<dbReference type="Proteomes" id="UP001175227">
    <property type="component" value="Unassembled WGS sequence"/>
</dbReference>
<dbReference type="EMBL" id="JAUEPR010000001">
    <property type="protein sequence ID" value="KAK0491268.1"/>
    <property type="molecule type" value="Genomic_DNA"/>
</dbReference>
<dbReference type="Gene3D" id="1.10.510.10">
    <property type="entry name" value="Transferase(Phosphotransferase) domain 1"/>
    <property type="match status" value="1"/>
</dbReference>
<dbReference type="PANTHER" id="PTHR38248:SF2">
    <property type="entry name" value="FUNK1 11"/>
    <property type="match status" value="1"/>
</dbReference>
<evidence type="ECO:0000313" key="3">
    <source>
        <dbReference type="EMBL" id="KAK0491268.1"/>
    </source>
</evidence>
<keyword evidence="4" id="KW-1185">Reference proteome</keyword>
<feature type="compositionally biased region" description="Basic residues" evidence="1">
    <location>
        <begin position="774"/>
        <end position="793"/>
    </location>
</feature>
<name>A0AA39PVD3_9AGAR</name>
<evidence type="ECO:0000313" key="4">
    <source>
        <dbReference type="Proteomes" id="UP001175227"/>
    </source>
</evidence>
<dbReference type="GO" id="GO:0004672">
    <property type="term" value="F:protein kinase activity"/>
    <property type="evidence" value="ECO:0007669"/>
    <property type="project" value="InterPro"/>
</dbReference>
<feature type="region of interest" description="Disordered" evidence="1">
    <location>
        <begin position="411"/>
        <end position="437"/>
    </location>
</feature>